<proteinExistence type="predicted"/>
<dbReference type="AlphaFoldDB" id="A0A0E9XEM6"/>
<feature type="compositionally biased region" description="Low complexity" evidence="1">
    <location>
        <begin position="23"/>
        <end position="37"/>
    </location>
</feature>
<dbReference type="EMBL" id="GBXM01007483">
    <property type="protein sequence ID" value="JAI01095.1"/>
    <property type="molecule type" value="Transcribed_RNA"/>
</dbReference>
<name>A0A0E9XEM6_ANGAN</name>
<evidence type="ECO:0000256" key="1">
    <source>
        <dbReference type="SAM" id="MobiDB-lite"/>
    </source>
</evidence>
<organism evidence="2">
    <name type="scientific">Anguilla anguilla</name>
    <name type="common">European freshwater eel</name>
    <name type="synonym">Muraena anguilla</name>
    <dbReference type="NCBI Taxonomy" id="7936"/>
    <lineage>
        <taxon>Eukaryota</taxon>
        <taxon>Metazoa</taxon>
        <taxon>Chordata</taxon>
        <taxon>Craniata</taxon>
        <taxon>Vertebrata</taxon>
        <taxon>Euteleostomi</taxon>
        <taxon>Actinopterygii</taxon>
        <taxon>Neopterygii</taxon>
        <taxon>Teleostei</taxon>
        <taxon>Anguilliformes</taxon>
        <taxon>Anguillidae</taxon>
        <taxon>Anguilla</taxon>
    </lineage>
</organism>
<evidence type="ECO:0000313" key="2">
    <source>
        <dbReference type="EMBL" id="JAI01095.1"/>
    </source>
</evidence>
<accession>A0A0E9XEM6</accession>
<reference evidence="2" key="1">
    <citation type="submission" date="2014-11" db="EMBL/GenBank/DDBJ databases">
        <authorList>
            <person name="Amaro Gonzalez C."/>
        </authorList>
    </citation>
    <scope>NUCLEOTIDE SEQUENCE</scope>
</reference>
<sequence>MCTMVSFLFKKIESQEDFGPARSLSSSKMGSQKSMVSLKINAKTG</sequence>
<reference evidence="2" key="2">
    <citation type="journal article" date="2015" name="Fish Shellfish Immunol.">
        <title>Early steps in the European eel (Anguilla anguilla)-Vibrio vulnificus interaction in the gills: Role of the RtxA13 toxin.</title>
        <authorList>
            <person name="Callol A."/>
            <person name="Pajuelo D."/>
            <person name="Ebbesson L."/>
            <person name="Teles M."/>
            <person name="MacKenzie S."/>
            <person name="Amaro C."/>
        </authorList>
    </citation>
    <scope>NUCLEOTIDE SEQUENCE</scope>
</reference>
<feature type="region of interest" description="Disordered" evidence="1">
    <location>
        <begin position="17"/>
        <end position="45"/>
    </location>
</feature>
<protein>
    <submittedName>
        <fullName evidence="2">Uncharacterized protein</fullName>
    </submittedName>
</protein>